<protein>
    <submittedName>
        <fullName evidence="2">Uncharacterized protein</fullName>
    </submittedName>
</protein>
<dbReference type="Proteomes" id="UP000187455">
    <property type="component" value="Unassembled WGS sequence"/>
</dbReference>
<organism evidence="2 3">
    <name type="scientific">Smittium mucronatum</name>
    <dbReference type="NCBI Taxonomy" id="133383"/>
    <lineage>
        <taxon>Eukaryota</taxon>
        <taxon>Fungi</taxon>
        <taxon>Fungi incertae sedis</taxon>
        <taxon>Zoopagomycota</taxon>
        <taxon>Kickxellomycotina</taxon>
        <taxon>Harpellomycetes</taxon>
        <taxon>Harpellales</taxon>
        <taxon>Legeriomycetaceae</taxon>
        <taxon>Smittium</taxon>
    </lineage>
</organism>
<dbReference type="EMBL" id="LSSL01004193">
    <property type="protein sequence ID" value="OLY79675.1"/>
    <property type="molecule type" value="Genomic_DNA"/>
</dbReference>
<evidence type="ECO:0000313" key="2">
    <source>
        <dbReference type="EMBL" id="OLY79675.1"/>
    </source>
</evidence>
<comment type="caution">
    <text evidence="2">The sequence shown here is derived from an EMBL/GenBank/DDBJ whole genome shotgun (WGS) entry which is preliminary data.</text>
</comment>
<dbReference type="AlphaFoldDB" id="A0A1R0GS30"/>
<reference evidence="2 3" key="1">
    <citation type="journal article" date="2016" name="Mol. Biol. Evol.">
        <title>Genome-Wide Survey of Gut Fungi (Harpellales) Reveals the First Horizontally Transferred Ubiquitin Gene from a Mosquito Host.</title>
        <authorList>
            <person name="Wang Y."/>
            <person name="White M.M."/>
            <person name="Kvist S."/>
            <person name="Moncalvo J.M."/>
        </authorList>
    </citation>
    <scope>NUCLEOTIDE SEQUENCE [LARGE SCALE GENOMIC DNA]</scope>
    <source>
        <strain evidence="2 3">ALG-7-W6</strain>
    </source>
</reference>
<accession>A0A1R0GS30</accession>
<evidence type="ECO:0000256" key="1">
    <source>
        <dbReference type="SAM" id="MobiDB-lite"/>
    </source>
</evidence>
<proteinExistence type="predicted"/>
<feature type="compositionally biased region" description="Polar residues" evidence="1">
    <location>
        <begin position="91"/>
        <end position="101"/>
    </location>
</feature>
<evidence type="ECO:0000313" key="3">
    <source>
        <dbReference type="Proteomes" id="UP000187455"/>
    </source>
</evidence>
<feature type="region of interest" description="Disordered" evidence="1">
    <location>
        <begin position="81"/>
        <end position="102"/>
    </location>
</feature>
<name>A0A1R0GS30_9FUNG</name>
<keyword evidence="3" id="KW-1185">Reference proteome</keyword>
<gene>
    <name evidence="2" type="ORF">AYI68_g6248</name>
</gene>
<sequence length="120" mass="13529">MIRRKDYPNSLDLQDAFMHILIHKKSSSPSAWAIPKSLDIQEDSQPSFRMVQIEKNEDIGISQTSELWENDIEMSGELYLESPVDDGGISPRNTNASSASGARQPLSFYTQFMDVDSDTE</sequence>